<feature type="repeat" description="TPR" evidence="3">
    <location>
        <begin position="52"/>
        <end position="85"/>
    </location>
</feature>
<protein>
    <submittedName>
        <fullName evidence="4">Uncharacterized protein</fullName>
    </submittedName>
</protein>
<organism evidence="4 5">
    <name type="scientific">Paramecium tetraurelia</name>
    <dbReference type="NCBI Taxonomy" id="5888"/>
    <lineage>
        <taxon>Eukaryota</taxon>
        <taxon>Sar</taxon>
        <taxon>Alveolata</taxon>
        <taxon>Ciliophora</taxon>
        <taxon>Intramacronucleata</taxon>
        <taxon>Oligohymenophorea</taxon>
        <taxon>Peniculida</taxon>
        <taxon>Parameciidae</taxon>
        <taxon>Paramecium</taxon>
    </lineage>
</organism>
<dbReference type="STRING" id="5888.A0C5J8"/>
<accession>A0C5J8</accession>
<reference evidence="4 5" key="1">
    <citation type="journal article" date="2006" name="Nature">
        <title>Global trends of whole-genome duplications revealed by the ciliate Paramecium tetraurelia.</title>
        <authorList>
            <consortium name="Genoscope"/>
            <person name="Aury J.-M."/>
            <person name="Jaillon O."/>
            <person name="Duret L."/>
            <person name="Noel B."/>
            <person name="Jubin C."/>
            <person name="Porcel B.M."/>
            <person name="Segurens B."/>
            <person name="Daubin V."/>
            <person name="Anthouard V."/>
            <person name="Aiach N."/>
            <person name="Arnaiz O."/>
            <person name="Billaut A."/>
            <person name="Beisson J."/>
            <person name="Blanc I."/>
            <person name="Bouhouche K."/>
            <person name="Camara F."/>
            <person name="Duharcourt S."/>
            <person name="Guigo R."/>
            <person name="Gogendeau D."/>
            <person name="Katinka M."/>
            <person name="Keller A.-M."/>
            <person name="Kissmehl R."/>
            <person name="Klotz C."/>
            <person name="Koll F."/>
            <person name="Le Moue A."/>
            <person name="Lepere C."/>
            <person name="Malinsky S."/>
            <person name="Nowacki M."/>
            <person name="Nowak J.K."/>
            <person name="Plattner H."/>
            <person name="Poulain J."/>
            <person name="Ruiz F."/>
            <person name="Serrano V."/>
            <person name="Zagulski M."/>
            <person name="Dessen P."/>
            <person name="Betermier M."/>
            <person name="Weissenbach J."/>
            <person name="Scarpelli C."/>
            <person name="Schachter V."/>
            <person name="Sperling L."/>
            <person name="Meyer E."/>
            <person name="Cohen J."/>
            <person name="Wincker P."/>
        </authorList>
    </citation>
    <scope>NUCLEOTIDE SEQUENCE [LARGE SCALE GENOMIC DNA]</scope>
    <source>
        <strain evidence="4 5">Stock d4-2</strain>
    </source>
</reference>
<evidence type="ECO:0000256" key="1">
    <source>
        <dbReference type="ARBA" id="ARBA00022737"/>
    </source>
</evidence>
<sequence length="184" mass="21142">MALAIEPKNVEILLKKFHALLQLEKYQKAIQELDNILNIDNQNEFCILQKGTKQTKQLGFCLKLNKEYQMAIRWFDKALQFDSKNLKVIDEKGQCLLKLNEFDEAIKCIDLALSINPKHVPSLAIKGDCLLSKNLYENALSILELALQINPYDVCTLSIKGTVQTIYREMLIIDEQVLRGYLVL</sequence>
<dbReference type="EMBL" id="CT868042">
    <property type="protein sequence ID" value="CAK66065.1"/>
    <property type="molecule type" value="Genomic_DNA"/>
</dbReference>
<keyword evidence="5" id="KW-1185">Reference proteome</keyword>
<dbReference type="InParanoid" id="A0C5J8"/>
<dbReference type="Pfam" id="PF12895">
    <property type="entry name" value="ANAPC3"/>
    <property type="match status" value="1"/>
</dbReference>
<dbReference type="SUPFAM" id="SSF48452">
    <property type="entry name" value="TPR-like"/>
    <property type="match status" value="1"/>
</dbReference>
<dbReference type="Gene3D" id="1.25.40.10">
    <property type="entry name" value="Tetratricopeptide repeat domain"/>
    <property type="match status" value="2"/>
</dbReference>
<dbReference type="PANTHER" id="PTHR44943:SF4">
    <property type="entry name" value="TPR REPEAT-CONTAINING PROTEIN MJ0798"/>
    <property type="match status" value="1"/>
</dbReference>
<dbReference type="HOGENOM" id="CLU_126279_0_0_1"/>
<dbReference type="KEGG" id="ptm:GSPATT00035194001"/>
<dbReference type="OrthoDB" id="343765at2759"/>
<evidence type="ECO:0000313" key="5">
    <source>
        <dbReference type="Proteomes" id="UP000000600"/>
    </source>
</evidence>
<dbReference type="RefSeq" id="XP_001433462.1">
    <property type="nucleotide sequence ID" value="XM_001433425.1"/>
</dbReference>
<dbReference type="SMART" id="SM00028">
    <property type="entry name" value="TPR"/>
    <property type="match status" value="4"/>
</dbReference>
<dbReference type="InterPro" id="IPR019734">
    <property type="entry name" value="TPR_rpt"/>
</dbReference>
<name>A0C5J8_PARTE</name>
<evidence type="ECO:0000313" key="4">
    <source>
        <dbReference type="EMBL" id="CAK66065.1"/>
    </source>
</evidence>
<dbReference type="GeneID" id="5019246"/>
<dbReference type="InterPro" id="IPR011990">
    <property type="entry name" value="TPR-like_helical_dom_sf"/>
</dbReference>
<dbReference type="PROSITE" id="PS50005">
    <property type="entry name" value="TPR"/>
    <property type="match status" value="2"/>
</dbReference>
<dbReference type="InterPro" id="IPR051685">
    <property type="entry name" value="Ycf3/AcsC/BcsC/TPR_MFPF"/>
</dbReference>
<keyword evidence="2 3" id="KW-0802">TPR repeat</keyword>
<evidence type="ECO:0000256" key="3">
    <source>
        <dbReference type="PROSITE-ProRule" id="PRU00339"/>
    </source>
</evidence>
<gene>
    <name evidence="4" type="ORF">GSPATT00035194001</name>
</gene>
<dbReference type="Proteomes" id="UP000000600">
    <property type="component" value="Unassembled WGS sequence"/>
</dbReference>
<evidence type="ECO:0000256" key="2">
    <source>
        <dbReference type="ARBA" id="ARBA00022803"/>
    </source>
</evidence>
<dbReference type="PANTHER" id="PTHR44943">
    <property type="entry name" value="CELLULOSE SYNTHASE OPERON PROTEIN C"/>
    <property type="match status" value="1"/>
</dbReference>
<keyword evidence="1" id="KW-0677">Repeat</keyword>
<proteinExistence type="predicted"/>
<feature type="repeat" description="TPR" evidence="3">
    <location>
        <begin position="86"/>
        <end position="119"/>
    </location>
</feature>
<dbReference type="AlphaFoldDB" id="A0C5J8"/>